<dbReference type="Proteomes" id="UP000608071">
    <property type="component" value="Unassembled WGS sequence"/>
</dbReference>
<dbReference type="Pfam" id="PF00583">
    <property type="entry name" value="Acetyltransf_1"/>
    <property type="match status" value="1"/>
</dbReference>
<accession>A0ABR8T5L4</accession>
<dbReference type="InterPro" id="IPR000182">
    <property type="entry name" value="GNAT_dom"/>
</dbReference>
<organism evidence="2 3">
    <name type="scientific">Paenibacillus gallinarum</name>
    <dbReference type="NCBI Taxonomy" id="2762232"/>
    <lineage>
        <taxon>Bacteria</taxon>
        <taxon>Bacillati</taxon>
        <taxon>Bacillota</taxon>
        <taxon>Bacilli</taxon>
        <taxon>Bacillales</taxon>
        <taxon>Paenibacillaceae</taxon>
        <taxon>Paenibacillus</taxon>
    </lineage>
</organism>
<evidence type="ECO:0000313" key="2">
    <source>
        <dbReference type="EMBL" id="MBD7971056.1"/>
    </source>
</evidence>
<dbReference type="SUPFAM" id="SSF55729">
    <property type="entry name" value="Acyl-CoA N-acyltransferases (Nat)"/>
    <property type="match status" value="1"/>
</dbReference>
<dbReference type="Gene3D" id="3.40.630.30">
    <property type="match status" value="1"/>
</dbReference>
<comment type="caution">
    <text evidence="2">The sequence shown here is derived from an EMBL/GenBank/DDBJ whole genome shotgun (WGS) entry which is preliminary data.</text>
</comment>
<keyword evidence="3" id="KW-1185">Reference proteome</keyword>
<name>A0ABR8T5L4_9BACL</name>
<proteinExistence type="predicted"/>
<sequence>MTECLIAKVKHLDTHKLMQLVDESKSEGFFHLERLVTDYGTGTNTFDKNGEALFLVLKNSEIVGVCGLNQDPFSDSKKVGRVRRLYVSPSVNSQNETHFLELS</sequence>
<reference evidence="2 3" key="1">
    <citation type="submission" date="2020-08" db="EMBL/GenBank/DDBJ databases">
        <title>A Genomic Blueprint of the Chicken Gut Microbiome.</title>
        <authorList>
            <person name="Gilroy R."/>
            <person name="Ravi A."/>
            <person name="Getino M."/>
            <person name="Pursley I."/>
            <person name="Horton D.L."/>
            <person name="Alikhan N.-F."/>
            <person name="Baker D."/>
            <person name="Gharbi K."/>
            <person name="Hall N."/>
            <person name="Watson M."/>
            <person name="Adriaenssens E.M."/>
            <person name="Foster-Nyarko E."/>
            <person name="Jarju S."/>
            <person name="Secka A."/>
            <person name="Antonio M."/>
            <person name="Oren A."/>
            <person name="Chaudhuri R."/>
            <person name="La Ragione R.M."/>
            <person name="Hildebrand F."/>
            <person name="Pallen M.J."/>
        </authorList>
    </citation>
    <scope>NUCLEOTIDE SEQUENCE [LARGE SCALE GENOMIC DNA]</scope>
    <source>
        <strain evidence="2 3">Sa2BVA9</strain>
    </source>
</reference>
<dbReference type="EMBL" id="JACSQL010000019">
    <property type="protein sequence ID" value="MBD7971056.1"/>
    <property type="molecule type" value="Genomic_DNA"/>
</dbReference>
<protein>
    <submittedName>
        <fullName evidence="2">GNAT family N-acetyltransferase</fullName>
    </submittedName>
</protein>
<evidence type="ECO:0000259" key="1">
    <source>
        <dbReference type="Pfam" id="PF00583"/>
    </source>
</evidence>
<feature type="domain" description="N-acetyltransferase" evidence="1">
    <location>
        <begin position="41"/>
        <end position="91"/>
    </location>
</feature>
<gene>
    <name evidence="2" type="ORF">H9647_23590</name>
</gene>
<evidence type="ECO:0000313" key="3">
    <source>
        <dbReference type="Proteomes" id="UP000608071"/>
    </source>
</evidence>
<dbReference type="InterPro" id="IPR016181">
    <property type="entry name" value="Acyl_CoA_acyltransferase"/>
</dbReference>